<sequence>MVKKVIFLLVCFGTIFSCEKNEDWKDDLNGTAEVFGTDGGIGSCEDAEYGDWKESEYNLPYPVDKGYVVGLSHCSGSYHSAGLPDQFAVDFNMPIGEKIVASRGGSVVYVEESGFDGGFPNNVVVVQHVDGTHAIYAHLTNQGAAVKVGDRVAKGGIIGYSGNTGLAGYPHLHFVVTGNKLAYPYKSLPVNFKNTIANERGPESGGFYVALPN</sequence>
<dbReference type="Proteomes" id="UP000032726">
    <property type="component" value="Chromosome"/>
</dbReference>
<reference evidence="2 3" key="1">
    <citation type="submission" date="2015-03" db="EMBL/GenBank/DDBJ databases">
        <title>Complete genome sequence of Muricauda lutaonensis CC-HSB-11T, isolated from a coastal hot spring.</title>
        <authorList>
            <person name="Kim K.M."/>
        </authorList>
    </citation>
    <scope>NUCLEOTIDE SEQUENCE [LARGE SCALE GENOMIC DNA]</scope>
    <source>
        <strain evidence="2 3">CC-HSB-11</strain>
    </source>
</reference>
<gene>
    <name evidence="2" type="ORF">VC82_2406</name>
</gene>
<dbReference type="PANTHER" id="PTHR21666">
    <property type="entry name" value="PEPTIDASE-RELATED"/>
    <property type="match status" value="1"/>
</dbReference>
<feature type="domain" description="M23ase beta-sheet core" evidence="1">
    <location>
        <begin position="88"/>
        <end position="179"/>
    </location>
</feature>
<dbReference type="Pfam" id="PF01551">
    <property type="entry name" value="Peptidase_M23"/>
    <property type="match status" value="1"/>
</dbReference>
<dbReference type="STRING" id="516051.VC82_2406"/>
<dbReference type="InterPro" id="IPR050570">
    <property type="entry name" value="Cell_wall_metabolism_enzyme"/>
</dbReference>
<dbReference type="HOGENOM" id="CLU_1293180_0_0_10"/>
<dbReference type="InterPro" id="IPR016047">
    <property type="entry name" value="M23ase_b-sheet_dom"/>
</dbReference>
<dbReference type="CDD" id="cd12797">
    <property type="entry name" value="M23_peptidase"/>
    <property type="match status" value="1"/>
</dbReference>
<dbReference type="GO" id="GO:0004222">
    <property type="term" value="F:metalloendopeptidase activity"/>
    <property type="evidence" value="ECO:0007669"/>
    <property type="project" value="TreeGrafter"/>
</dbReference>
<dbReference type="Gene3D" id="2.70.70.10">
    <property type="entry name" value="Glucose Permease (Domain IIA)"/>
    <property type="match status" value="1"/>
</dbReference>
<dbReference type="InterPro" id="IPR011055">
    <property type="entry name" value="Dup_hybrid_motif"/>
</dbReference>
<protein>
    <submittedName>
        <fullName evidence="2">Metalloendopeptidase-like membrane protein</fullName>
    </submittedName>
</protein>
<proteinExistence type="predicted"/>
<dbReference type="EMBL" id="CP011071">
    <property type="protein sequence ID" value="AKA35988.1"/>
    <property type="molecule type" value="Genomic_DNA"/>
</dbReference>
<dbReference type="AlphaFoldDB" id="A0A0D5YVU8"/>
<keyword evidence="3" id="KW-1185">Reference proteome</keyword>
<dbReference type="PANTHER" id="PTHR21666:SF270">
    <property type="entry name" value="MUREIN HYDROLASE ACTIVATOR ENVC"/>
    <property type="match status" value="1"/>
</dbReference>
<organism evidence="2 3">
    <name type="scientific">Flagellimonas lutaonensis</name>
    <dbReference type="NCBI Taxonomy" id="516051"/>
    <lineage>
        <taxon>Bacteria</taxon>
        <taxon>Pseudomonadati</taxon>
        <taxon>Bacteroidota</taxon>
        <taxon>Flavobacteriia</taxon>
        <taxon>Flavobacteriales</taxon>
        <taxon>Flavobacteriaceae</taxon>
        <taxon>Flagellimonas</taxon>
    </lineage>
</organism>
<evidence type="ECO:0000259" key="1">
    <source>
        <dbReference type="Pfam" id="PF01551"/>
    </source>
</evidence>
<dbReference type="PROSITE" id="PS51257">
    <property type="entry name" value="PROKAR_LIPOPROTEIN"/>
    <property type="match status" value="1"/>
</dbReference>
<evidence type="ECO:0000313" key="3">
    <source>
        <dbReference type="Proteomes" id="UP000032726"/>
    </source>
</evidence>
<accession>A0A0D5YVU8</accession>
<name>A0A0D5YVU8_9FLAO</name>
<evidence type="ECO:0000313" key="2">
    <source>
        <dbReference type="EMBL" id="AKA35988.1"/>
    </source>
</evidence>
<dbReference type="SUPFAM" id="SSF51261">
    <property type="entry name" value="Duplicated hybrid motif"/>
    <property type="match status" value="1"/>
</dbReference>
<dbReference type="KEGG" id="mlt:VC82_2406"/>